<accession>A0AAW8EZI1</accession>
<comment type="caution">
    <text evidence="2">The sequence shown here is derived from an EMBL/GenBank/DDBJ whole genome shotgun (WGS) entry which is preliminary data.</text>
</comment>
<reference evidence="2 3" key="1">
    <citation type="submission" date="2023-07" db="EMBL/GenBank/DDBJ databases">
        <title>Comparative genomics of wheat-associated soil bacteria to identify genetic determinants of phenazine resistance.</title>
        <authorList>
            <person name="Mouncey N."/>
        </authorList>
    </citation>
    <scope>NUCLEOTIDE SEQUENCE [LARGE SCALE GENOMIC DNA]</scope>
    <source>
        <strain evidence="2 3">W4I9-1</strain>
    </source>
</reference>
<dbReference type="AlphaFoldDB" id="A0AAW8EZI1"/>
<dbReference type="CDD" id="cd00093">
    <property type="entry name" value="HTH_XRE"/>
    <property type="match status" value="1"/>
</dbReference>
<dbReference type="GO" id="GO:0003677">
    <property type="term" value="F:DNA binding"/>
    <property type="evidence" value="ECO:0007669"/>
    <property type="project" value="InterPro"/>
</dbReference>
<dbReference type="InterPro" id="IPR010982">
    <property type="entry name" value="Lambda_DNA-bd_dom_sf"/>
</dbReference>
<organism evidence="2 3">
    <name type="scientific">Microbacterium natoriense</name>
    <dbReference type="NCBI Taxonomy" id="284570"/>
    <lineage>
        <taxon>Bacteria</taxon>
        <taxon>Bacillati</taxon>
        <taxon>Actinomycetota</taxon>
        <taxon>Actinomycetes</taxon>
        <taxon>Micrococcales</taxon>
        <taxon>Microbacteriaceae</taxon>
        <taxon>Microbacterium</taxon>
    </lineage>
</organism>
<feature type="domain" description="HTH cro/C1-type" evidence="1">
    <location>
        <begin position="16"/>
        <end position="70"/>
    </location>
</feature>
<dbReference type="InterPro" id="IPR001387">
    <property type="entry name" value="Cro/C1-type_HTH"/>
</dbReference>
<protein>
    <submittedName>
        <fullName evidence="2">Transcriptional regulator with XRE-family HTH domain</fullName>
    </submittedName>
</protein>
<evidence type="ECO:0000259" key="1">
    <source>
        <dbReference type="PROSITE" id="PS50943"/>
    </source>
</evidence>
<dbReference type="PROSITE" id="PS50943">
    <property type="entry name" value="HTH_CROC1"/>
    <property type="match status" value="1"/>
</dbReference>
<dbReference type="Proteomes" id="UP001244427">
    <property type="component" value="Unassembled WGS sequence"/>
</dbReference>
<name>A0AAW8EZI1_9MICO</name>
<evidence type="ECO:0000313" key="3">
    <source>
        <dbReference type="Proteomes" id="UP001244427"/>
    </source>
</evidence>
<dbReference type="Pfam" id="PF13560">
    <property type="entry name" value="HTH_31"/>
    <property type="match status" value="1"/>
</dbReference>
<proteinExistence type="predicted"/>
<evidence type="ECO:0000313" key="2">
    <source>
        <dbReference type="EMBL" id="MDQ0648653.1"/>
    </source>
</evidence>
<keyword evidence="3" id="KW-1185">Reference proteome</keyword>
<dbReference type="SMART" id="SM00530">
    <property type="entry name" value="HTH_XRE"/>
    <property type="match status" value="1"/>
</dbReference>
<dbReference type="Gene3D" id="1.10.260.40">
    <property type="entry name" value="lambda repressor-like DNA-binding domains"/>
    <property type="match status" value="1"/>
</dbReference>
<gene>
    <name evidence="2" type="ORF">QFZ53_002849</name>
</gene>
<dbReference type="SUPFAM" id="SSF47413">
    <property type="entry name" value="lambda repressor-like DNA-binding domains"/>
    <property type="match status" value="1"/>
</dbReference>
<dbReference type="RefSeq" id="WP_307297536.1">
    <property type="nucleotide sequence ID" value="NZ_JAUSXV010000001.1"/>
</dbReference>
<sequence>MPRTPSPAAAHIGSRIAELRKAQSLSVDGLGYKTGIDSSNIRSYEAGRAMMNVRSLVRIAAALGVEPGALLEGVGPSMFDTDA</sequence>
<dbReference type="EMBL" id="JAUSXV010000001">
    <property type="protein sequence ID" value="MDQ0648653.1"/>
    <property type="molecule type" value="Genomic_DNA"/>
</dbReference>